<feature type="compositionally biased region" description="Low complexity" evidence="1">
    <location>
        <begin position="744"/>
        <end position="755"/>
    </location>
</feature>
<feature type="region of interest" description="Disordered" evidence="1">
    <location>
        <begin position="1680"/>
        <end position="1699"/>
    </location>
</feature>
<reference evidence="3" key="1">
    <citation type="submission" date="2022-03" db="EMBL/GenBank/DDBJ databases">
        <authorList>
            <person name="Alioto T."/>
            <person name="Alioto T."/>
            <person name="Gomez Garrido J."/>
        </authorList>
    </citation>
    <scope>NUCLEOTIDE SEQUENCE</scope>
</reference>
<dbReference type="InterPro" id="IPR041907">
    <property type="entry name" value="NACAD_UBA"/>
</dbReference>
<dbReference type="PANTHER" id="PTHR21713">
    <property type="entry name" value="NASCENT POLYPEPTIDE ASSOCIATED COMPLEX ALPHA SUBUNIT-RELATED"/>
    <property type="match status" value="1"/>
</dbReference>
<feature type="compositionally biased region" description="Acidic residues" evidence="1">
    <location>
        <begin position="383"/>
        <end position="406"/>
    </location>
</feature>
<feature type="region of interest" description="Disordered" evidence="1">
    <location>
        <begin position="682"/>
        <end position="709"/>
    </location>
</feature>
<evidence type="ECO:0000259" key="2">
    <source>
        <dbReference type="PROSITE" id="PS51151"/>
    </source>
</evidence>
<feature type="compositionally biased region" description="Polar residues" evidence="1">
    <location>
        <begin position="453"/>
        <end position="462"/>
    </location>
</feature>
<dbReference type="InterPro" id="IPR038187">
    <property type="entry name" value="NAC_A/B_dom_sf"/>
</dbReference>
<feature type="compositionally biased region" description="Low complexity" evidence="1">
    <location>
        <begin position="302"/>
        <end position="320"/>
    </location>
</feature>
<dbReference type="CDD" id="cd22054">
    <property type="entry name" value="NAC_NACA"/>
    <property type="match status" value="1"/>
</dbReference>
<feature type="compositionally biased region" description="Polar residues" evidence="1">
    <location>
        <begin position="286"/>
        <end position="299"/>
    </location>
</feature>
<dbReference type="Pfam" id="PF19026">
    <property type="entry name" value="UBA_HYPK"/>
    <property type="match status" value="1"/>
</dbReference>
<dbReference type="PROSITE" id="PS51151">
    <property type="entry name" value="NAC_AB"/>
    <property type="match status" value="1"/>
</dbReference>
<dbReference type="Gene3D" id="2.20.70.30">
    <property type="entry name" value="Nascent polypeptide-associated complex domain"/>
    <property type="match status" value="1"/>
</dbReference>
<feature type="domain" description="NAC-A/B" evidence="2">
    <location>
        <begin position="1861"/>
        <end position="1926"/>
    </location>
</feature>
<evidence type="ECO:0000313" key="3">
    <source>
        <dbReference type="EMBL" id="CAH2281788.1"/>
    </source>
</evidence>
<feature type="region of interest" description="Disordered" evidence="1">
    <location>
        <begin position="376"/>
        <end position="406"/>
    </location>
</feature>
<feature type="compositionally biased region" description="Acidic residues" evidence="1">
    <location>
        <begin position="1818"/>
        <end position="1832"/>
    </location>
</feature>
<dbReference type="CDD" id="cd14416">
    <property type="entry name" value="UBA_NACAD"/>
    <property type="match status" value="1"/>
</dbReference>
<accession>A0AAD1W2N7</accession>
<feature type="compositionally biased region" description="Basic and acidic residues" evidence="1">
    <location>
        <begin position="1605"/>
        <end position="1619"/>
    </location>
</feature>
<feature type="region of interest" description="Disordered" evidence="1">
    <location>
        <begin position="725"/>
        <end position="755"/>
    </location>
</feature>
<feature type="compositionally biased region" description="Low complexity" evidence="1">
    <location>
        <begin position="17"/>
        <end position="31"/>
    </location>
</feature>
<feature type="region of interest" description="Disordered" evidence="1">
    <location>
        <begin position="1811"/>
        <end position="1865"/>
    </location>
</feature>
<sequence length="2007" mass="217887">MPVEGAPLRDARGQHDAGPSPVASTASTPSGDSGTPKALSPLKESPLTSPECEVDVALVSRFLQTKESDRPQPEGASSEVGATTASLPLDSEASSDSGIGEQVSSETQKIRERAESLSPDALDTRIVMGEETSCSNNETDSADNLISKSEPPAVDAFGGTSVPISDPKAETSEGNFEQESDRDVTTSESSADLHLEYKKSNKEPPLKESFFSQGEAVDDVPSLLPKPTKESPWNYTESEAETFQNKHAFHMDSDLYTTAPSTPVKTIYRHLKYRGISDDQNDMDNDNLSSPPTSPSGSYMTAEGGSWASSATSSGSPSCSPNLMAEADTIETPSLYVDSLNDDEEGLCIDPCCMSPDMLVDEEISDLYNRDIHPEDFSAVNEEAVDEDQSNDELSEEEYEDEDEWETDFAPSFTSMPLCPGYVNTTASLAFSPEDFESEPQQASSASCSSESDGTLQPTSSDGLHPELPLASLQSAANDPMIPAFMLPFQGSLIFEAESMEITLFPQGESIESEVIDGEEDDDSTSASLLHSLSENSINEGVDESFAYQDDTSESSDSASYDGEEDEKRYSTEQYAVTTDSPPHVAEAPTVIQHQSSNSGCESEMETSSELSDTENEGAVNINGPELAARGESASCQANPIFKNLDKTVNNHENQGTNLDEECQDDAGLPILAQDFLLASSNMPGTNQDSSGELEYSVTSNNPDEETNTKHIRSTLVLTSEGQGESLFVSPSGSDRLEDGAIGSWSDSPVEEQSSSSELDVVLQGGIDNVGECLIACFDTDEELDTLPPLNITAESLIEHSKDHKQSGRQTSMAIKMTDDVYDFPAQAEDLGQFEKSDSSSRNDVSESLKDDKINAPYILEAGNFGSYRRDLLMTDTETKEPESESSLKEDIKEDVAEGECLFACYESEDDLDDGIDRQSVLAQFYKQQEEAASSFVINELTCGTESSLSAGILENTELPKMDTCLEESGAEANNIADCNQNAGYDNKINISSPSIHENEEEHEASSKTSAFIKSNLTNTIIISHKVEDSSKDDIHNTENKTLETDASKILDSDGDTNLQVESQETESATRPTYGHESFSVLPTNIDKCQEKAKYKDFCKDDLLNKKKEITSADHMPDQTQDTNYANNELTASKNEPEEMMKMEDCNQHVFKEPPDREQGNSLDPVSGKKSIHKLDVGPVLQPCNIAFIAAEAGPLDECVLEVEEHGNDEALEISPVKNQNETEDPNICDQTRIGIDISSHESGDPSVPVIPNAHQADETDSNTTKESVSKEVLSNSSTAIVSSLIGTTEDRNVSVQDECTEKISLPPVSTPSNECIDESGIIFTNNANNAFNHQTCGIHEVAEDQDSVTLLSGNIENLGDTNKQVEEALCSTPKAVEEQISSLEAVPMTLCTDPPSCINSLRREESTPHDNLIQDVRQDLSSAFLEKNLRMTSQPDISSDAQEMSRLLQGSFGKLEALDLSMRSCSSEASMSKSICNTTKVKGEGRLVSDLAGDVKEKPNGEEDPNCEMFGQAFALETCCEATVVDTGPKNKLCEKTHCEIATTAATNLENKDIIPSNEFLAHKNKVDDKSEMGKSFNLELEDVCDQSPQWEREKQIEMSSIAEDIKPNKDSSIESSKEMQPPHFLTETQEETVRSPTQHPNTMVDSESGIPPQGPLQNGAALSPTLCAPDNGNVDGYTSSGLSKVPPSYLCPMQDVGSKDKREIKMAVSEDISRNSKSPPTADASSRPVKLSAETPECSTSQGVPQSSSVEDKTDRKRAPQSDPSSSSESEFTSQGPEMHLLRETPPVTLLGINKPLLGQRGCELLSHRGSCNDSESNDESLPELEEPDLTEPRTTASQNQLAHCAGSGEESINKAKQSRSEKKARKAMSKLGLRQIHGVTRITIRKSKNILFVITKPDVFKSPASDIYIVFGEAKIEDLSQQVHKAAAEKFKVPMEHSPLITEAAPTLTIKEESGEEEEVDETGLEVRDIELVMAQANVSRAKAVRALRHNNNDIVNAIMELTM</sequence>
<feature type="region of interest" description="Disordered" evidence="1">
    <location>
        <begin position="434"/>
        <end position="467"/>
    </location>
</feature>
<feature type="region of interest" description="Disordered" evidence="1">
    <location>
        <begin position="1"/>
        <end position="51"/>
    </location>
</feature>
<evidence type="ECO:0000313" key="4">
    <source>
        <dbReference type="Proteomes" id="UP001295444"/>
    </source>
</evidence>
<proteinExistence type="predicted"/>
<dbReference type="InterPro" id="IPR002715">
    <property type="entry name" value="Nas_poly-pep-assoc_cplx_dom"/>
</dbReference>
<dbReference type="Pfam" id="PF01849">
    <property type="entry name" value="NAC"/>
    <property type="match status" value="1"/>
</dbReference>
<name>A0AAD1W2N7_PELCU</name>
<protein>
    <submittedName>
        <fullName evidence="3">NAC-alpha domain-containing 1</fullName>
    </submittedName>
</protein>
<feature type="compositionally biased region" description="Low complexity" evidence="1">
    <location>
        <begin position="439"/>
        <end position="452"/>
    </location>
</feature>
<keyword evidence="4" id="KW-1185">Reference proteome</keyword>
<feature type="compositionally biased region" description="Polar residues" evidence="1">
    <location>
        <begin position="80"/>
        <end position="107"/>
    </location>
</feature>
<dbReference type="Gene3D" id="1.10.8.10">
    <property type="entry name" value="DNA helicase RuvA subunit, C-terminal domain"/>
    <property type="match status" value="1"/>
</dbReference>
<feature type="region of interest" description="Disordered" evidence="1">
    <location>
        <begin position="547"/>
        <end position="574"/>
    </location>
</feature>
<dbReference type="FunFam" id="1.10.8.10:FF:000006">
    <property type="entry name" value="Putative nascent polypeptide-associated complex subunit alpha"/>
    <property type="match status" value="1"/>
</dbReference>
<feature type="region of interest" description="Disordered" evidence="1">
    <location>
        <begin position="63"/>
        <end position="239"/>
    </location>
</feature>
<dbReference type="InterPro" id="IPR016641">
    <property type="entry name" value="EGD2/NACA0like"/>
</dbReference>
<feature type="compositionally biased region" description="Polar residues" evidence="1">
    <location>
        <begin position="1739"/>
        <end position="1751"/>
    </location>
</feature>
<feature type="region of interest" description="Disordered" evidence="1">
    <location>
        <begin position="1604"/>
        <end position="1666"/>
    </location>
</feature>
<dbReference type="SMART" id="SM01407">
    <property type="entry name" value="NAC"/>
    <property type="match status" value="1"/>
</dbReference>
<feature type="compositionally biased region" description="Polar residues" evidence="1">
    <location>
        <begin position="132"/>
        <end position="147"/>
    </location>
</feature>
<gene>
    <name evidence="3" type="ORF">PECUL_23A016347</name>
</gene>
<evidence type="ECO:0000256" key="1">
    <source>
        <dbReference type="SAM" id="MobiDB-lite"/>
    </source>
</evidence>
<feature type="region of interest" description="Disordered" evidence="1">
    <location>
        <begin position="1711"/>
        <end position="1782"/>
    </location>
</feature>
<dbReference type="EMBL" id="OW240915">
    <property type="protein sequence ID" value="CAH2281788.1"/>
    <property type="molecule type" value="Genomic_DNA"/>
</dbReference>
<organism evidence="3 4">
    <name type="scientific">Pelobates cultripes</name>
    <name type="common">Western spadefoot toad</name>
    <dbReference type="NCBI Taxonomy" id="61616"/>
    <lineage>
        <taxon>Eukaryota</taxon>
        <taxon>Metazoa</taxon>
        <taxon>Chordata</taxon>
        <taxon>Craniata</taxon>
        <taxon>Vertebrata</taxon>
        <taxon>Euteleostomi</taxon>
        <taxon>Amphibia</taxon>
        <taxon>Batrachia</taxon>
        <taxon>Anura</taxon>
        <taxon>Pelobatoidea</taxon>
        <taxon>Pelobatidae</taxon>
        <taxon>Pelobates</taxon>
    </lineage>
</organism>
<dbReference type="GO" id="GO:0005854">
    <property type="term" value="C:nascent polypeptide-associated complex"/>
    <property type="evidence" value="ECO:0007669"/>
    <property type="project" value="InterPro"/>
</dbReference>
<feature type="compositionally biased region" description="Polar residues" evidence="1">
    <location>
        <begin position="682"/>
        <end position="702"/>
    </location>
</feature>
<feature type="compositionally biased region" description="Basic and acidic residues" evidence="1">
    <location>
        <begin position="179"/>
        <end position="206"/>
    </location>
</feature>
<dbReference type="Proteomes" id="UP001295444">
    <property type="component" value="Chromosome 04"/>
</dbReference>
<dbReference type="FunFam" id="2.20.70.30:FF:000002">
    <property type="entry name" value="Nascent polypeptide-associated complex (NAC), alpha subunit"/>
    <property type="match status" value="1"/>
</dbReference>
<feature type="compositionally biased region" description="Polar residues" evidence="1">
    <location>
        <begin position="1636"/>
        <end position="1647"/>
    </location>
</feature>
<feature type="compositionally biased region" description="Basic and acidic residues" evidence="1">
    <location>
        <begin position="1752"/>
        <end position="1762"/>
    </location>
</feature>
<dbReference type="InterPro" id="IPR044034">
    <property type="entry name" value="NAC-like_UBA"/>
</dbReference>
<feature type="region of interest" description="Disordered" evidence="1">
    <location>
        <begin position="276"/>
        <end position="326"/>
    </location>
</feature>
<feature type="region of interest" description="Disordered" evidence="1">
    <location>
        <begin position="1240"/>
        <end position="1269"/>
    </location>
</feature>